<keyword evidence="8" id="KW-0175">Coiled coil</keyword>
<dbReference type="GO" id="GO:0006506">
    <property type="term" value="P:GPI anchor biosynthetic process"/>
    <property type="evidence" value="ECO:0007669"/>
    <property type="project" value="UniProtKB-KW"/>
</dbReference>
<evidence type="ECO:0000313" key="10">
    <source>
        <dbReference type="Proteomes" id="UP000094336"/>
    </source>
</evidence>
<evidence type="ECO:0000256" key="1">
    <source>
        <dbReference type="ARBA" id="ARBA00004127"/>
    </source>
</evidence>
<protein>
    <recommendedName>
        <fullName evidence="7">Post-GPI attachment to proteins factor 3</fullName>
    </recommendedName>
</protein>
<evidence type="ECO:0000256" key="5">
    <source>
        <dbReference type="ARBA" id="ARBA00022989"/>
    </source>
</evidence>
<feature type="transmembrane region" description="Helical" evidence="7">
    <location>
        <begin position="185"/>
        <end position="203"/>
    </location>
</feature>
<keyword evidence="3 7" id="KW-0812">Transmembrane</keyword>
<keyword evidence="6 7" id="KW-0472">Membrane</keyword>
<comment type="caution">
    <text evidence="7">Lacks conserved residue(s) required for the propagation of feature annotation.</text>
</comment>
<keyword evidence="5 7" id="KW-1133">Transmembrane helix</keyword>
<keyword evidence="7" id="KW-0256">Endoplasmic reticulum</keyword>
<feature type="transmembrane region" description="Helical" evidence="7">
    <location>
        <begin position="154"/>
        <end position="173"/>
    </location>
</feature>
<dbReference type="GO" id="GO:0016788">
    <property type="term" value="F:hydrolase activity, acting on ester bonds"/>
    <property type="evidence" value="ECO:0007669"/>
    <property type="project" value="TreeGrafter"/>
</dbReference>
<evidence type="ECO:0000256" key="8">
    <source>
        <dbReference type="SAM" id="Coils"/>
    </source>
</evidence>
<dbReference type="GO" id="GO:0005789">
    <property type="term" value="C:endoplasmic reticulum membrane"/>
    <property type="evidence" value="ECO:0007669"/>
    <property type="project" value="UniProtKB-SubCell"/>
</dbReference>
<evidence type="ECO:0000256" key="7">
    <source>
        <dbReference type="RuleBase" id="RU365066"/>
    </source>
</evidence>
<evidence type="ECO:0000256" key="3">
    <source>
        <dbReference type="ARBA" id="ARBA00022692"/>
    </source>
</evidence>
<sequence length="416" mass="48241">MKPLGPLLITLLLSACLASPGDDLEDFEACREDCKVLVCWNVANEQNITLETYPQLAYFSPMPLPNYLTWLRWDCELNCDYECQQIITRERIERGEEVLQFHGKWPFVRVAGIQELFSMVFSIGNFVPHFLGFRKLYHEHRNAGRLQKRMYAQIMFSSAVTMGAWICSTVFHIRDLLVTERADYYMAGATVMTGFYTITTRYYKYYLPQNWLKFSTLTFACLCLYIGHLARLMIDWSYTYNMQANVLFGILQNAVWIRHCFKLFKHYDLLEELAGLEEVEETKDMAEEKLDSVSEVGLKVETQSQLLTPPSTAPPTAAPVVSPVSITAKAKPFATARYHGLVRSPKVYTLVPVMLNSMFILGMSLEIFDFPPFWDLIDAHALWHLATIYPSWMLYDWFIWDVETNVEFEVSKIKEL</sequence>
<organism evidence="9 10">
    <name type="scientific">Babjeviella inositovora NRRL Y-12698</name>
    <dbReference type="NCBI Taxonomy" id="984486"/>
    <lineage>
        <taxon>Eukaryota</taxon>
        <taxon>Fungi</taxon>
        <taxon>Dikarya</taxon>
        <taxon>Ascomycota</taxon>
        <taxon>Saccharomycotina</taxon>
        <taxon>Pichiomycetes</taxon>
        <taxon>Serinales incertae sedis</taxon>
        <taxon>Babjeviella</taxon>
    </lineage>
</organism>
<dbReference type="Pfam" id="PF04080">
    <property type="entry name" value="Per1"/>
    <property type="match status" value="1"/>
</dbReference>
<evidence type="ECO:0000313" key="9">
    <source>
        <dbReference type="EMBL" id="ODQ80388.1"/>
    </source>
</evidence>
<keyword evidence="4 7" id="KW-0732">Signal</keyword>
<dbReference type="Proteomes" id="UP000094336">
    <property type="component" value="Unassembled WGS sequence"/>
</dbReference>
<dbReference type="PANTHER" id="PTHR13148:SF0">
    <property type="entry name" value="POST-GPI ATTACHMENT TO PROTEINS FACTOR 3"/>
    <property type="match status" value="1"/>
</dbReference>
<feature type="chain" id="PRO_5009134415" description="Post-GPI attachment to proteins factor 3" evidence="7">
    <location>
        <begin position="19"/>
        <end position="416"/>
    </location>
</feature>
<dbReference type="PANTHER" id="PTHR13148">
    <property type="entry name" value="PER1-RELATED"/>
    <property type="match status" value="1"/>
</dbReference>
<feature type="transmembrane region" description="Helical" evidence="7">
    <location>
        <begin position="116"/>
        <end position="133"/>
    </location>
</feature>
<gene>
    <name evidence="9" type="ORF">BABINDRAFT_161335</name>
</gene>
<dbReference type="PROSITE" id="PS51257">
    <property type="entry name" value="PROKAR_LIPOPROTEIN"/>
    <property type="match status" value="1"/>
</dbReference>
<evidence type="ECO:0000256" key="4">
    <source>
        <dbReference type="ARBA" id="ARBA00022729"/>
    </source>
</evidence>
<dbReference type="AlphaFoldDB" id="A0A1E3QRX2"/>
<reference evidence="10" key="1">
    <citation type="submission" date="2016-05" db="EMBL/GenBank/DDBJ databases">
        <title>Comparative genomics of biotechnologically important yeasts.</title>
        <authorList>
            <consortium name="DOE Joint Genome Institute"/>
            <person name="Riley R."/>
            <person name="Haridas S."/>
            <person name="Wolfe K.H."/>
            <person name="Lopes M.R."/>
            <person name="Hittinger C.T."/>
            <person name="Goker M."/>
            <person name="Salamov A."/>
            <person name="Wisecaver J."/>
            <person name="Long T.M."/>
            <person name="Aerts A.L."/>
            <person name="Barry K."/>
            <person name="Choi C."/>
            <person name="Clum A."/>
            <person name="Coughlan A.Y."/>
            <person name="Deshpande S."/>
            <person name="Douglass A.P."/>
            <person name="Hanson S.J."/>
            <person name="Klenk H.-P."/>
            <person name="Labutti K."/>
            <person name="Lapidus A."/>
            <person name="Lindquist E."/>
            <person name="Lipzen A."/>
            <person name="Meier-Kolthoff J.P."/>
            <person name="Ohm R.A."/>
            <person name="Otillar R.P."/>
            <person name="Pangilinan J."/>
            <person name="Peng Y."/>
            <person name="Rokas A."/>
            <person name="Rosa C.A."/>
            <person name="Scheuner C."/>
            <person name="Sibirny A.A."/>
            <person name="Slot J.C."/>
            <person name="Stielow J.B."/>
            <person name="Sun H."/>
            <person name="Kurtzman C.P."/>
            <person name="Blackwell M."/>
            <person name="Grigoriev I.V."/>
            <person name="Jeffries T.W."/>
        </authorList>
    </citation>
    <scope>NUCLEOTIDE SEQUENCE [LARGE SCALE GENOMIC DNA]</scope>
    <source>
        <strain evidence="10">NRRL Y-12698</strain>
    </source>
</reference>
<dbReference type="RefSeq" id="XP_018985716.1">
    <property type="nucleotide sequence ID" value="XM_019128750.1"/>
</dbReference>
<dbReference type="GeneID" id="30146603"/>
<dbReference type="STRING" id="984486.A0A1E3QRX2"/>
<comment type="function">
    <text evidence="7">Involved in the lipid remodeling steps of GPI-anchor maturation.</text>
</comment>
<dbReference type="OrthoDB" id="419770at2759"/>
<keyword evidence="10" id="KW-1185">Reference proteome</keyword>
<name>A0A1E3QRX2_9ASCO</name>
<comment type="similarity">
    <text evidence="7">Belongs to the PGAP3 family.</text>
</comment>
<evidence type="ECO:0000256" key="2">
    <source>
        <dbReference type="ARBA" id="ARBA00022502"/>
    </source>
</evidence>
<feature type="signal peptide" evidence="7">
    <location>
        <begin position="1"/>
        <end position="18"/>
    </location>
</feature>
<feature type="transmembrane region" description="Helical" evidence="7">
    <location>
        <begin position="215"/>
        <end position="234"/>
    </location>
</feature>
<dbReference type="EMBL" id="KV454430">
    <property type="protein sequence ID" value="ODQ80388.1"/>
    <property type="molecule type" value="Genomic_DNA"/>
</dbReference>
<accession>A0A1E3QRX2</accession>
<evidence type="ECO:0000256" key="6">
    <source>
        <dbReference type="ARBA" id="ARBA00023136"/>
    </source>
</evidence>
<proteinExistence type="inferred from homology"/>
<keyword evidence="2 7" id="KW-0337">GPI-anchor biosynthesis</keyword>
<comment type="subcellular location">
    <subcellularLocation>
        <location evidence="1">Endomembrane system</location>
        <topology evidence="1">Multi-pass membrane protein</topology>
    </subcellularLocation>
    <subcellularLocation>
        <location evidence="7">Endoplasmic reticulum membrane</location>
        <topology evidence="7">Multi-pass membrane protein</topology>
    </subcellularLocation>
</comment>
<feature type="coiled-coil region" evidence="8">
    <location>
        <begin position="269"/>
        <end position="296"/>
    </location>
</feature>
<dbReference type="InterPro" id="IPR007217">
    <property type="entry name" value="Per1-like"/>
</dbReference>